<accession>A0A1V6QUZ7</accession>
<gene>
    <name evidence="2" type="ORF">PENSOL_c035G10172</name>
</gene>
<protein>
    <submittedName>
        <fullName evidence="2">Uncharacterized protein</fullName>
    </submittedName>
</protein>
<dbReference type="Proteomes" id="UP000191612">
    <property type="component" value="Unassembled WGS sequence"/>
</dbReference>
<evidence type="ECO:0000313" key="2">
    <source>
        <dbReference type="EMBL" id="OQD93035.1"/>
    </source>
</evidence>
<proteinExistence type="predicted"/>
<keyword evidence="3" id="KW-1185">Reference proteome</keyword>
<sequence length="180" mass="20393">MSLPIPPSDGSDQRQPNDASKRDIAKASVARSIQLTSHTSALPPYVPATLLSIAHRCRLHPGRYDMPRSVQRQYVTHQANREYRMKHNLDTAIDAVSNDHQDMAILLGDCDTGAPSRLVRLVDLNGYHIECADKRKNNNTHVVPRTFFKKYDIPGYDEAKHKPYENCIGVLRVACHIRLR</sequence>
<evidence type="ECO:0000256" key="1">
    <source>
        <dbReference type="SAM" id="MobiDB-lite"/>
    </source>
</evidence>
<reference evidence="3" key="1">
    <citation type="journal article" date="2017" name="Nat. Microbiol.">
        <title>Global analysis of biosynthetic gene clusters reveals vast potential of secondary metabolite production in Penicillium species.</title>
        <authorList>
            <person name="Nielsen J.C."/>
            <person name="Grijseels S."/>
            <person name="Prigent S."/>
            <person name="Ji B."/>
            <person name="Dainat J."/>
            <person name="Nielsen K.F."/>
            <person name="Frisvad J.C."/>
            <person name="Workman M."/>
            <person name="Nielsen J."/>
        </authorList>
    </citation>
    <scope>NUCLEOTIDE SEQUENCE [LARGE SCALE GENOMIC DNA]</scope>
    <source>
        <strain evidence="3">IBT 29525</strain>
    </source>
</reference>
<comment type="caution">
    <text evidence="2">The sequence shown here is derived from an EMBL/GenBank/DDBJ whole genome shotgun (WGS) entry which is preliminary data.</text>
</comment>
<organism evidence="2 3">
    <name type="scientific">Penicillium solitum</name>
    <dbReference type="NCBI Taxonomy" id="60172"/>
    <lineage>
        <taxon>Eukaryota</taxon>
        <taxon>Fungi</taxon>
        <taxon>Dikarya</taxon>
        <taxon>Ascomycota</taxon>
        <taxon>Pezizomycotina</taxon>
        <taxon>Eurotiomycetes</taxon>
        <taxon>Eurotiomycetidae</taxon>
        <taxon>Eurotiales</taxon>
        <taxon>Aspergillaceae</taxon>
        <taxon>Penicillium</taxon>
    </lineage>
</organism>
<dbReference type="STRING" id="60172.A0A1V6QUZ7"/>
<evidence type="ECO:0000313" key="3">
    <source>
        <dbReference type="Proteomes" id="UP000191612"/>
    </source>
</evidence>
<dbReference type="EMBL" id="MDYO01000035">
    <property type="protein sequence ID" value="OQD93035.1"/>
    <property type="molecule type" value="Genomic_DNA"/>
</dbReference>
<dbReference type="AlphaFoldDB" id="A0A1V6QUZ7"/>
<feature type="region of interest" description="Disordered" evidence="1">
    <location>
        <begin position="1"/>
        <end position="23"/>
    </location>
</feature>
<name>A0A1V6QUZ7_9EURO</name>